<name>A0AAV8QNW3_ENSVE</name>
<feature type="region of interest" description="Disordered" evidence="1">
    <location>
        <begin position="32"/>
        <end position="94"/>
    </location>
</feature>
<dbReference type="PANTHER" id="PTHR37258:SF1">
    <property type="entry name" value="FANTOM PROTEIN"/>
    <property type="match status" value="1"/>
</dbReference>
<proteinExistence type="predicted"/>
<comment type="caution">
    <text evidence="2">The sequence shown here is derived from an EMBL/GenBank/DDBJ whole genome shotgun (WGS) entry which is preliminary data.</text>
</comment>
<evidence type="ECO:0000313" key="2">
    <source>
        <dbReference type="EMBL" id="KAJ8477872.1"/>
    </source>
</evidence>
<accession>A0AAV8QNW3</accession>
<sequence>MLFSISTSTSNSKSTSNWLERLHSSRGFSVPGHLHLDHFLSPDSASNPSPNSPPPPPPEEVLSDPPPFEPLANPRRRKKHLQPPPPPGASADGKQRLFDLVGGVLAELFVMGGPPVVRAFKATKSSRKQPNPKVCVPSASASIDGCRSLPATSPPSSADNSVAEAKKSRSKLRRKRGTAGSPVDLDLSAYSRTDVTVIDTSCPGWKSEKVIFRKGIMWKVRDKKVWTLSRKKRKMGLVGRLINEKDKEQPLAEPKVQADKGLLTSFVEGGDHVDKTDASGKIGDQVPISIRRQKLSRSPRTRIAEDSAFQLNATSSRKNGRHFQRPVYALQLDEMLFAGEAKESNPQVGRL</sequence>
<protein>
    <submittedName>
        <fullName evidence="2">Uncharacterized protein</fullName>
    </submittedName>
</protein>
<evidence type="ECO:0000256" key="1">
    <source>
        <dbReference type="SAM" id="MobiDB-lite"/>
    </source>
</evidence>
<gene>
    <name evidence="2" type="ORF">OPV22_021599</name>
</gene>
<feature type="compositionally biased region" description="Polar residues" evidence="1">
    <location>
        <begin position="150"/>
        <end position="160"/>
    </location>
</feature>
<dbReference type="EMBL" id="JAQQAF010000006">
    <property type="protein sequence ID" value="KAJ8477872.1"/>
    <property type="molecule type" value="Genomic_DNA"/>
</dbReference>
<feature type="region of interest" description="Disordered" evidence="1">
    <location>
        <begin position="122"/>
        <end position="141"/>
    </location>
</feature>
<organism evidence="2 3">
    <name type="scientific">Ensete ventricosum</name>
    <name type="common">Abyssinian banana</name>
    <name type="synonym">Musa ensete</name>
    <dbReference type="NCBI Taxonomy" id="4639"/>
    <lineage>
        <taxon>Eukaryota</taxon>
        <taxon>Viridiplantae</taxon>
        <taxon>Streptophyta</taxon>
        <taxon>Embryophyta</taxon>
        <taxon>Tracheophyta</taxon>
        <taxon>Spermatophyta</taxon>
        <taxon>Magnoliopsida</taxon>
        <taxon>Liliopsida</taxon>
        <taxon>Zingiberales</taxon>
        <taxon>Musaceae</taxon>
        <taxon>Ensete</taxon>
    </lineage>
</organism>
<dbReference type="AlphaFoldDB" id="A0AAV8QNW3"/>
<reference evidence="2 3" key="1">
    <citation type="submission" date="2022-12" db="EMBL/GenBank/DDBJ databases">
        <title>Chromosome-scale assembly of the Ensete ventricosum genome.</title>
        <authorList>
            <person name="Dussert Y."/>
            <person name="Stocks J."/>
            <person name="Wendawek A."/>
            <person name="Woldeyes F."/>
            <person name="Nichols R.A."/>
            <person name="Borrell J.S."/>
        </authorList>
    </citation>
    <scope>NUCLEOTIDE SEQUENCE [LARGE SCALE GENOMIC DNA]</scope>
    <source>
        <strain evidence="3">cv. Maze</strain>
        <tissue evidence="2">Seeds</tissue>
    </source>
</reference>
<dbReference type="PANTHER" id="PTHR37258">
    <property type="entry name" value="FANTOM PROTEIN"/>
    <property type="match status" value="1"/>
</dbReference>
<feature type="compositionally biased region" description="Basic residues" evidence="1">
    <location>
        <begin position="168"/>
        <end position="177"/>
    </location>
</feature>
<feature type="region of interest" description="Disordered" evidence="1">
    <location>
        <begin position="146"/>
        <end position="181"/>
    </location>
</feature>
<feature type="compositionally biased region" description="Pro residues" evidence="1">
    <location>
        <begin position="50"/>
        <end position="69"/>
    </location>
</feature>
<evidence type="ECO:0000313" key="3">
    <source>
        <dbReference type="Proteomes" id="UP001222027"/>
    </source>
</evidence>
<dbReference type="Proteomes" id="UP001222027">
    <property type="component" value="Unassembled WGS sequence"/>
</dbReference>
<keyword evidence="3" id="KW-1185">Reference proteome</keyword>